<dbReference type="EC" id="3.1.1.61" evidence="2"/>
<feature type="domain" description="CheB-type methylesterase" evidence="5">
    <location>
        <begin position="15"/>
        <end position="194"/>
    </location>
</feature>
<keyword evidence="1 4" id="KW-0378">Hydrolase</keyword>
<dbReference type="GO" id="GO:0005737">
    <property type="term" value="C:cytoplasm"/>
    <property type="evidence" value="ECO:0007669"/>
    <property type="project" value="InterPro"/>
</dbReference>
<name>A0A0T5VUZ2_9SPHI</name>
<dbReference type="AlphaFoldDB" id="A0A0T5VUZ2"/>
<evidence type="ECO:0000256" key="2">
    <source>
        <dbReference type="ARBA" id="ARBA00039140"/>
    </source>
</evidence>
<evidence type="ECO:0000256" key="4">
    <source>
        <dbReference type="PROSITE-ProRule" id="PRU00050"/>
    </source>
</evidence>
<dbReference type="InterPro" id="IPR035909">
    <property type="entry name" value="CheB_C"/>
</dbReference>
<dbReference type="RefSeq" id="WP_057931076.1">
    <property type="nucleotide sequence ID" value="NZ_LMZQ01000002.1"/>
</dbReference>
<dbReference type="STRING" id="687842.ASU31_03900"/>
<accession>A0A0T5VUZ2</accession>
<sequence length="194" mass="21279">MAETVDSTPCGALIIGGSAGSLDVLLEIFPALRNDIGFPIVLVIHRKASNESLLTDLLKSRTTLEVSEAEEKEFLSPGKVFIAPADYHMLIEEDQSISLDYSEKVNYSRPSIDVTFQSAAEVFREKLVCILLSGSNADGVEGLKSANNFRGRVVIQNPNTAIMPYMPQQAVLNVEPHLILDSHDMADYINKLND</sequence>
<dbReference type="Proteomes" id="UP000051950">
    <property type="component" value="Unassembled WGS sequence"/>
</dbReference>
<dbReference type="EMBL" id="LMZQ01000002">
    <property type="protein sequence ID" value="KRT17694.1"/>
    <property type="molecule type" value="Genomic_DNA"/>
</dbReference>
<proteinExistence type="predicted"/>
<gene>
    <name evidence="6" type="ORF">ASU31_03900</name>
</gene>
<dbReference type="GO" id="GO:0008984">
    <property type="term" value="F:protein-glutamate methylesterase activity"/>
    <property type="evidence" value="ECO:0007669"/>
    <property type="project" value="UniProtKB-EC"/>
</dbReference>
<dbReference type="PANTHER" id="PTHR42872">
    <property type="entry name" value="PROTEIN-GLUTAMATE METHYLESTERASE/PROTEIN-GLUTAMINE GLUTAMINASE"/>
    <property type="match status" value="1"/>
</dbReference>
<dbReference type="InterPro" id="IPR000673">
    <property type="entry name" value="Sig_transdc_resp-reg_Me-estase"/>
</dbReference>
<protein>
    <recommendedName>
        <fullName evidence="2">protein-glutamate methylesterase</fullName>
        <ecNumber evidence="2">3.1.1.61</ecNumber>
    </recommendedName>
</protein>
<reference evidence="6 7" key="1">
    <citation type="submission" date="2015-11" db="EMBL/GenBank/DDBJ databases">
        <title>Sequence of Pedobacter ginsenosidimutans.</title>
        <authorList>
            <person name="Carson E."/>
            <person name="Keyser V."/>
            <person name="Newman J."/>
            <person name="Miller J."/>
        </authorList>
    </citation>
    <scope>NUCLEOTIDE SEQUENCE [LARGE SCALE GENOMIC DNA]</scope>
    <source>
        <strain evidence="6 7">KACC 14530</strain>
    </source>
</reference>
<dbReference type="CDD" id="cd16433">
    <property type="entry name" value="CheB"/>
    <property type="match status" value="1"/>
</dbReference>
<keyword evidence="7" id="KW-1185">Reference proteome</keyword>
<dbReference type="PANTHER" id="PTHR42872:SF3">
    <property type="entry name" value="PROTEIN-GLUTAMATE METHYLESTERASE_PROTEIN-GLUTAMINE GLUTAMINASE 1"/>
    <property type="match status" value="1"/>
</dbReference>
<comment type="caution">
    <text evidence="6">The sequence shown here is derived from an EMBL/GenBank/DDBJ whole genome shotgun (WGS) entry which is preliminary data.</text>
</comment>
<dbReference type="Gene3D" id="3.40.50.180">
    <property type="entry name" value="Methylesterase CheB, C-terminal domain"/>
    <property type="match status" value="1"/>
</dbReference>
<dbReference type="PROSITE" id="PS50122">
    <property type="entry name" value="CHEB"/>
    <property type="match status" value="1"/>
</dbReference>
<dbReference type="SUPFAM" id="SSF52738">
    <property type="entry name" value="Methylesterase CheB, C-terminal domain"/>
    <property type="match status" value="1"/>
</dbReference>
<keyword evidence="4" id="KW-0145">Chemotaxis</keyword>
<evidence type="ECO:0000256" key="3">
    <source>
        <dbReference type="ARBA" id="ARBA00048267"/>
    </source>
</evidence>
<dbReference type="Pfam" id="PF01339">
    <property type="entry name" value="CheB_methylest"/>
    <property type="match status" value="1"/>
</dbReference>
<feature type="active site" evidence="4">
    <location>
        <position position="45"/>
    </location>
</feature>
<evidence type="ECO:0000259" key="5">
    <source>
        <dbReference type="PROSITE" id="PS50122"/>
    </source>
</evidence>
<dbReference type="GO" id="GO:0000156">
    <property type="term" value="F:phosphorelay response regulator activity"/>
    <property type="evidence" value="ECO:0007669"/>
    <property type="project" value="InterPro"/>
</dbReference>
<evidence type="ECO:0000313" key="6">
    <source>
        <dbReference type="EMBL" id="KRT17694.1"/>
    </source>
</evidence>
<feature type="active site" evidence="4">
    <location>
        <position position="138"/>
    </location>
</feature>
<organism evidence="6 7">
    <name type="scientific">Pedobacter ginsenosidimutans</name>
    <dbReference type="NCBI Taxonomy" id="687842"/>
    <lineage>
        <taxon>Bacteria</taxon>
        <taxon>Pseudomonadati</taxon>
        <taxon>Bacteroidota</taxon>
        <taxon>Sphingobacteriia</taxon>
        <taxon>Sphingobacteriales</taxon>
        <taxon>Sphingobacteriaceae</taxon>
        <taxon>Pedobacter</taxon>
    </lineage>
</organism>
<comment type="catalytic activity">
    <reaction evidence="3">
        <text>[protein]-L-glutamate 5-O-methyl ester + H2O = L-glutamyl-[protein] + methanol + H(+)</text>
        <dbReference type="Rhea" id="RHEA:23236"/>
        <dbReference type="Rhea" id="RHEA-COMP:10208"/>
        <dbReference type="Rhea" id="RHEA-COMP:10311"/>
        <dbReference type="ChEBI" id="CHEBI:15377"/>
        <dbReference type="ChEBI" id="CHEBI:15378"/>
        <dbReference type="ChEBI" id="CHEBI:17790"/>
        <dbReference type="ChEBI" id="CHEBI:29973"/>
        <dbReference type="ChEBI" id="CHEBI:82795"/>
        <dbReference type="EC" id="3.1.1.61"/>
    </reaction>
</comment>
<evidence type="ECO:0000313" key="7">
    <source>
        <dbReference type="Proteomes" id="UP000051950"/>
    </source>
</evidence>
<dbReference type="GO" id="GO:0006935">
    <property type="term" value="P:chemotaxis"/>
    <property type="evidence" value="ECO:0007669"/>
    <property type="project" value="UniProtKB-UniRule"/>
</dbReference>
<dbReference type="OrthoDB" id="1524092at2"/>
<evidence type="ECO:0000256" key="1">
    <source>
        <dbReference type="ARBA" id="ARBA00022801"/>
    </source>
</evidence>
<feature type="active site" evidence="4">
    <location>
        <position position="18"/>
    </location>
</feature>